<evidence type="ECO:0000313" key="5">
    <source>
        <dbReference type="Proteomes" id="UP001634394"/>
    </source>
</evidence>
<evidence type="ECO:0000259" key="2">
    <source>
        <dbReference type="Pfam" id="PF16095"/>
    </source>
</evidence>
<proteinExistence type="predicted"/>
<dbReference type="PANTHER" id="PTHR47679">
    <property type="entry name" value="PROTEIN TORNADO 1"/>
    <property type="match status" value="1"/>
</dbReference>
<dbReference type="SUPFAM" id="SSF52540">
    <property type="entry name" value="P-loop containing nucleoside triphosphate hydrolases"/>
    <property type="match status" value="1"/>
</dbReference>
<dbReference type="Pfam" id="PF18738">
    <property type="entry name" value="HEPN_DZIP3"/>
    <property type="match status" value="1"/>
</dbReference>
<evidence type="ECO:0000313" key="4">
    <source>
        <dbReference type="EMBL" id="KAL3854276.1"/>
    </source>
</evidence>
<dbReference type="EMBL" id="JBJQND010000014">
    <property type="protein sequence ID" value="KAL3854276.1"/>
    <property type="molecule type" value="Genomic_DNA"/>
</dbReference>
<evidence type="ECO:0000256" key="1">
    <source>
        <dbReference type="ARBA" id="ARBA00022737"/>
    </source>
</evidence>
<dbReference type="Pfam" id="PF08477">
    <property type="entry name" value="Roc"/>
    <property type="match status" value="1"/>
</dbReference>
<reference evidence="4 5" key="1">
    <citation type="submission" date="2024-11" db="EMBL/GenBank/DDBJ databases">
        <title>Chromosome-level genome assembly of the freshwater bivalve Anodonta woodiana.</title>
        <authorList>
            <person name="Chen X."/>
        </authorList>
    </citation>
    <scope>NUCLEOTIDE SEQUENCE [LARGE SCALE GENOMIC DNA]</scope>
    <source>
        <strain evidence="4">MN2024</strain>
        <tissue evidence="4">Gills</tissue>
    </source>
</reference>
<dbReference type="InterPro" id="IPR027417">
    <property type="entry name" value="P-loop_NTPase"/>
</dbReference>
<feature type="non-terminal residue" evidence="4">
    <location>
        <position position="1"/>
    </location>
</feature>
<feature type="domain" description="DZIP3-like HEPN" evidence="3">
    <location>
        <begin position="673"/>
        <end position="778"/>
    </location>
</feature>
<dbReference type="InterPro" id="IPR032171">
    <property type="entry name" value="COR-A"/>
</dbReference>
<dbReference type="AlphaFoldDB" id="A0ABD3UZ30"/>
<evidence type="ECO:0000259" key="3">
    <source>
        <dbReference type="Pfam" id="PF18738"/>
    </source>
</evidence>
<dbReference type="PANTHER" id="PTHR47679:SF2">
    <property type="entry name" value="C-TERMINAL OF ROC (COR) DOMAIN-CONTAINING PROTEIN"/>
    <property type="match status" value="1"/>
</dbReference>
<accession>A0ABD3UZ30</accession>
<keyword evidence="5" id="KW-1185">Reference proteome</keyword>
<name>A0ABD3UZ30_SINWO</name>
<sequence>AEEYLRLQRLVKLFNKHVQQKSNDKEQVPTETHVITAKQDNGHEQHGISVEEKRHIDKEIMPSLSQHVESPVANLSLEASRDVAIEDEKKDAVMEIIRLVNGSSDKLDKNLEEYAKLGMWDFAGQYVFYTTHQTFLSYRAIYLLVLDLSQQITALIQDECFIDISGSKQCQVQETIDTWMNLIHSCSTSPQSGIPAVILVGTHLDKIPEIYRDEVCEKYFGEIRSYLKDKPTRFHLVDEDFGIDNTVVDSKLVALKKKIVEVASQQPYWGEEVPARWILLERELMRLKDAGIKVIPRTLLEKFNEAEEVPIPTEELGLFLQFQNDIGTILYFNIEVLKDNIVLVPQWMIDALKSLITAKKFVLKKALAVADKWDMFNKSGKLSLELIDAIWTKENYPDLHDNKKHILLLMEHLNIIARPRCFSEDGSEIKVENCFLAPCMLKEKTPERIMFPEPDPEMKNSSSVLCYHFMDKFLPSPIFHRLLATCVSRWPIAKRKSEHQIFCGCCIFSLDLHHELTVLFREYVIYVQVIRFGTTAMTPSSKLCIEVKEFITKTLANIIGNLGHSLKFEISIQCPKCDGYRVDCLIPLTDLQGNEDVPCRFHDDIHVIRSKDVLRFWFQEEEPPDAGSSVGAMPSAATSDNDRFMCIAHLLVDVGSRVLRQLLRHHTVTSTCTLDQYLAKHRNTINSRKRVFNQSQMDIMFPPNGDATDLDNYDITLLSAIFQNIVPTLSQQEKDMIKGLREERNKLYGHAKSCQISVNDFQNYCKDISSTLTCLSQQCGDTAFEAEILQETQCTQISAIPAGSNLAILNIWFGRIQNVEGELQDMRARLQALESREMSSGSES</sequence>
<dbReference type="InterPro" id="IPR041249">
    <property type="entry name" value="HEPN_DZIP3"/>
</dbReference>
<dbReference type="Gene3D" id="3.40.50.300">
    <property type="entry name" value="P-loop containing nucleotide triphosphate hydrolases"/>
    <property type="match status" value="1"/>
</dbReference>
<gene>
    <name evidence="4" type="ORF">ACJMK2_013550</name>
</gene>
<dbReference type="Pfam" id="PF16095">
    <property type="entry name" value="COR-A"/>
    <property type="match status" value="1"/>
</dbReference>
<keyword evidence="1" id="KW-0677">Repeat</keyword>
<dbReference type="Proteomes" id="UP001634394">
    <property type="component" value="Unassembled WGS sequence"/>
</dbReference>
<organism evidence="4 5">
    <name type="scientific">Sinanodonta woodiana</name>
    <name type="common">Chinese pond mussel</name>
    <name type="synonym">Anodonta woodiana</name>
    <dbReference type="NCBI Taxonomy" id="1069815"/>
    <lineage>
        <taxon>Eukaryota</taxon>
        <taxon>Metazoa</taxon>
        <taxon>Spiralia</taxon>
        <taxon>Lophotrochozoa</taxon>
        <taxon>Mollusca</taxon>
        <taxon>Bivalvia</taxon>
        <taxon>Autobranchia</taxon>
        <taxon>Heteroconchia</taxon>
        <taxon>Palaeoheterodonta</taxon>
        <taxon>Unionida</taxon>
        <taxon>Unionoidea</taxon>
        <taxon>Unionidae</taxon>
        <taxon>Unioninae</taxon>
        <taxon>Sinanodonta</taxon>
    </lineage>
</organism>
<dbReference type="InterPro" id="IPR036388">
    <property type="entry name" value="WH-like_DNA-bd_sf"/>
</dbReference>
<protein>
    <recommendedName>
        <fullName evidence="6">C-terminal of Roc (COR) domain-containing protein</fullName>
    </recommendedName>
</protein>
<comment type="caution">
    <text evidence="4">The sequence shown here is derived from an EMBL/GenBank/DDBJ whole genome shotgun (WGS) entry which is preliminary data.</text>
</comment>
<evidence type="ECO:0008006" key="6">
    <source>
        <dbReference type="Google" id="ProtNLM"/>
    </source>
</evidence>
<dbReference type="Gene3D" id="1.10.10.10">
    <property type="entry name" value="Winged helix-like DNA-binding domain superfamily/Winged helix DNA-binding domain"/>
    <property type="match status" value="1"/>
</dbReference>
<feature type="domain" description="COR" evidence="2">
    <location>
        <begin position="274"/>
        <end position="418"/>
    </location>
</feature>